<evidence type="ECO:0000313" key="3">
    <source>
        <dbReference type="Proteomes" id="UP000316659"/>
    </source>
</evidence>
<evidence type="ECO:0000256" key="1">
    <source>
        <dbReference type="SAM" id="Phobius"/>
    </source>
</evidence>
<sequence>MARSTREPAPAADLPPRVPVFLAGLVVAAAAMLGVQVLYMVVSGAPPAWLAFAALLILLSVPTAGAAVAWLGTRLTRGASERRAALVFAALGLVAGALWGSLLAGGLARQLADAGASGGGALIAGAAAVVGVTAAVGAGLGRLAAREASDRPLLVVVLGVVVVLVALLGFFG</sequence>
<feature type="transmembrane region" description="Helical" evidence="1">
    <location>
        <begin position="84"/>
        <end position="108"/>
    </location>
</feature>
<reference evidence="2 3" key="1">
    <citation type="submission" date="2019-06" db="EMBL/GenBank/DDBJ databases">
        <title>Whole genome shotgun sequence of Cellulosimicrobium cellulans NBRC 15516.</title>
        <authorList>
            <person name="Hosoyama A."/>
            <person name="Uohara A."/>
            <person name="Ohji S."/>
            <person name="Ichikawa N."/>
        </authorList>
    </citation>
    <scope>NUCLEOTIDE SEQUENCE [LARGE SCALE GENOMIC DNA]</scope>
    <source>
        <strain evidence="2 3">NBRC 15516</strain>
    </source>
</reference>
<organism evidence="2 3">
    <name type="scientific">Cellulosimicrobium cellulans</name>
    <name type="common">Arthrobacter luteus</name>
    <dbReference type="NCBI Taxonomy" id="1710"/>
    <lineage>
        <taxon>Bacteria</taxon>
        <taxon>Bacillati</taxon>
        <taxon>Actinomycetota</taxon>
        <taxon>Actinomycetes</taxon>
        <taxon>Micrococcales</taxon>
        <taxon>Promicromonosporaceae</taxon>
        <taxon>Cellulosimicrobium</taxon>
    </lineage>
</organism>
<dbReference type="Proteomes" id="UP000316659">
    <property type="component" value="Unassembled WGS sequence"/>
</dbReference>
<keyword evidence="1" id="KW-0472">Membrane</keyword>
<keyword evidence="1" id="KW-0812">Transmembrane</keyword>
<proteinExistence type="predicted"/>
<keyword evidence="1" id="KW-1133">Transmembrane helix</keyword>
<evidence type="ECO:0000313" key="2">
    <source>
        <dbReference type="EMBL" id="GED09746.1"/>
    </source>
</evidence>
<feature type="transmembrane region" description="Helical" evidence="1">
    <location>
        <begin position="48"/>
        <end position="72"/>
    </location>
</feature>
<accession>A0A4Y4DXI2</accession>
<dbReference type="EMBL" id="BJNZ01000008">
    <property type="protein sequence ID" value="GED09746.1"/>
    <property type="molecule type" value="Genomic_DNA"/>
</dbReference>
<comment type="caution">
    <text evidence="2">The sequence shown here is derived from an EMBL/GenBank/DDBJ whole genome shotgun (WGS) entry which is preliminary data.</text>
</comment>
<feature type="transmembrane region" description="Helical" evidence="1">
    <location>
        <begin position="153"/>
        <end position="171"/>
    </location>
</feature>
<protein>
    <submittedName>
        <fullName evidence="2">Uncharacterized protein</fullName>
    </submittedName>
</protein>
<feature type="transmembrane region" description="Helical" evidence="1">
    <location>
        <begin position="20"/>
        <end position="42"/>
    </location>
</feature>
<name>A0A4Y4DXI2_CELCE</name>
<gene>
    <name evidence="2" type="ORF">CCE02nite_17450</name>
</gene>
<dbReference type="AlphaFoldDB" id="A0A4Y4DXI2"/>
<feature type="transmembrane region" description="Helical" evidence="1">
    <location>
        <begin position="120"/>
        <end position="141"/>
    </location>
</feature>